<name>A0ACA9SPW3_9GLOM</name>
<sequence length="156" mass="18040">IIEPSGFVEPLVNKSNQERIEGKKAFVTNFTKVRQQAYSTIEYEIYTIPTIPKQVDDIPLVENEDSETDPKIENQEILQDDETLRYVSTSLSNFERIETLAILLKESKRYNLDLTPKFVSCRGELIELLISSGVARYLEFKAMDKTYIYSIDAFDK</sequence>
<feature type="non-terminal residue" evidence="1">
    <location>
        <position position="156"/>
    </location>
</feature>
<reference evidence="1" key="1">
    <citation type="submission" date="2021-06" db="EMBL/GenBank/DDBJ databases">
        <authorList>
            <person name="Kallberg Y."/>
            <person name="Tangrot J."/>
            <person name="Rosling A."/>
        </authorList>
    </citation>
    <scope>NUCLEOTIDE SEQUENCE</scope>
    <source>
        <strain evidence="1">MA461A</strain>
    </source>
</reference>
<dbReference type="EMBL" id="CAJVQC010144424">
    <property type="protein sequence ID" value="CAG8844881.1"/>
    <property type="molecule type" value="Genomic_DNA"/>
</dbReference>
<feature type="non-terminal residue" evidence="1">
    <location>
        <position position="1"/>
    </location>
</feature>
<evidence type="ECO:0000313" key="1">
    <source>
        <dbReference type="EMBL" id="CAG8844881.1"/>
    </source>
</evidence>
<comment type="caution">
    <text evidence="1">The sequence shown here is derived from an EMBL/GenBank/DDBJ whole genome shotgun (WGS) entry which is preliminary data.</text>
</comment>
<proteinExistence type="predicted"/>
<accession>A0ACA9SPW3</accession>
<organism evidence="1 2">
    <name type="scientific">Racocetra persica</name>
    <dbReference type="NCBI Taxonomy" id="160502"/>
    <lineage>
        <taxon>Eukaryota</taxon>
        <taxon>Fungi</taxon>
        <taxon>Fungi incertae sedis</taxon>
        <taxon>Mucoromycota</taxon>
        <taxon>Glomeromycotina</taxon>
        <taxon>Glomeromycetes</taxon>
        <taxon>Diversisporales</taxon>
        <taxon>Gigasporaceae</taxon>
        <taxon>Racocetra</taxon>
    </lineage>
</organism>
<protein>
    <submittedName>
        <fullName evidence="1">25612_t:CDS:1</fullName>
    </submittedName>
</protein>
<dbReference type="Proteomes" id="UP000789920">
    <property type="component" value="Unassembled WGS sequence"/>
</dbReference>
<keyword evidence="2" id="KW-1185">Reference proteome</keyword>
<gene>
    <name evidence="1" type="ORF">RPERSI_LOCUS33401</name>
</gene>
<evidence type="ECO:0000313" key="2">
    <source>
        <dbReference type="Proteomes" id="UP000789920"/>
    </source>
</evidence>